<proteinExistence type="predicted"/>
<feature type="compositionally biased region" description="Basic and acidic residues" evidence="1">
    <location>
        <begin position="300"/>
        <end position="311"/>
    </location>
</feature>
<gene>
    <name evidence="4" type="ORF">FHL05_05645</name>
    <name evidence="3" type="ORF">FHL06_07510</name>
</gene>
<dbReference type="OrthoDB" id="2168731at2"/>
<feature type="region of interest" description="Disordered" evidence="1">
    <location>
        <begin position="262"/>
        <end position="377"/>
    </location>
</feature>
<reference evidence="5 6" key="1">
    <citation type="journal article" date="2019" name="Syst. Appl. Microbiol.">
        <title>Polyphasic characterization of two novel Lactobacillus spp. isolated from blown salami packages: Description of Lactobacillus halodurans sp. nov. and Lactobacillus salsicarnum sp. nov.</title>
        <authorList>
            <person name="Schuster J.A."/>
            <person name="Klingl A."/>
            <person name="Vogel R.F."/>
            <person name="Ehrmann M.A."/>
        </authorList>
    </citation>
    <scope>NUCLEOTIDE SEQUENCE [LARGE SCALE GENOMIC DNA]</scope>
    <source>
        <strain evidence="4 5">TMW 1.1920</strain>
        <strain evidence="3 6">TMW 1.2172</strain>
    </source>
</reference>
<evidence type="ECO:0000256" key="1">
    <source>
        <dbReference type="SAM" id="MobiDB-lite"/>
    </source>
</evidence>
<feature type="transmembrane region" description="Helical" evidence="2">
    <location>
        <begin position="106"/>
        <end position="127"/>
    </location>
</feature>
<keyword evidence="5" id="KW-1185">Reference proteome</keyword>
<feature type="compositionally biased region" description="Polar residues" evidence="1">
    <location>
        <begin position="68"/>
        <end position="83"/>
    </location>
</feature>
<keyword evidence="2" id="KW-0472">Membrane</keyword>
<feature type="compositionally biased region" description="Acidic residues" evidence="1">
    <location>
        <begin position="312"/>
        <end position="350"/>
    </location>
</feature>
<evidence type="ECO:0000313" key="6">
    <source>
        <dbReference type="Proteomes" id="UP000414364"/>
    </source>
</evidence>
<dbReference type="Proteomes" id="UP000371423">
    <property type="component" value="Unassembled WGS sequence"/>
</dbReference>
<dbReference type="PANTHER" id="PTHR40038">
    <property type="entry name" value="MEMBRANE-ASSOCIATED PROTEIN TCAA"/>
    <property type="match status" value="1"/>
</dbReference>
<feature type="compositionally biased region" description="Low complexity" evidence="1">
    <location>
        <begin position="262"/>
        <end position="277"/>
    </location>
</feature>
<feature type="compositionally biased region" description="Acidic residues" evidence="1">
    <location>
        <begin position="37"/>
        <end position="46"/>
    </location>
</feature>
<dbReference type="PANTHER" id="PTHR40038:SF1">
    <property type="entry name" value="MEMBRANE-ASSOCIATED PROTEIN TCAA"/>
    <property type="match status" value="1"/>
</dbReference>
<dbReference type="EMBL" id="VDFO01000017">
    <property type="protein sequence ID" value="MQS97372.1"/>
    <property type="molecule type" value="Genomic_DNA"/>
</dbReference>
<evidence type="ECO:0000256" key="2">
    <source>
        <dbReference type="SAM" id="Phobius"/>
    </source>
</evidence>
<dbReference type="AlphaFoldDB" id="A0A5P0ZX40"/>
<accession>A0A5P0ZX40</accession>
<feature type="compositionally biased region" description="Basic and acidic residues" evidence="1">
    <location>
        <begin position="55"/>
        <end position="66"/>
    </location>
</feature>
<organism evidence="4 5">
    <name type="scientific">Companilactobacillus halodurans</name>
    <dbReference type="NCBI Taxonomy" id="2584183"/>
    <lineage>
        <taxon>Bacteria</taxon>
        <taxon>Bacillati</taxon>
        <taxon>Bacillota</taxon>
        <taxon>Bacilli</taxon>
        <taxon>Lactobacillales</taxon>
        <taxon>Lactobacillaceae</taxon>
        <taxon>Companilactobacillus</taxon>
    </lineage>
</organism>
<feature type="compositionally biased region" description="Low complexity" evidence="1">
    <location>
        <begin position="84"/>
        <end position="93"/>
    </location>
</feature>
<evidence type="ECO:0008006" key="7">
    <source>
        <dbReference type="Google" id="ProtNLM"/>
    </source>
</evidence>
<evidence type="ECO:0000313" key="4">
    <source>
        <dbReference type="EMBL" id="MQS97372.1"/>
    </source>
</evidence>
<keyword evidence="2" id="KW-1133">Transmembrane helix</keyword>
<dbReference type="Proteomes" id="UP000414364">
    <property type="component" value="Unassembled WGS sequence"/>
</dbReference>
<feature type="region of interest" description="Disordered" evidence="1">
    <location>
        <begin position="37"/>
        <end position="100"/>
    </location>
</feature>
<comment type="caution">
    <text evidence="4">The sequence shown here is derived from an EMBL/GenBank/DDBJ whole genome shotgun (WGS) entry which is preliminary data.</text>
</comment>
<feature type="compositionally biased region" description="Basic and acidic residues" evidence="1">
    <location>
        <begin position="411"/>
        <end position="425"/>
    </location>
</feature>
<name>A0A5P0ZX40_9LACO</name>
<evidence type="ECO:0000313" key="3">
    <source>
        <dbReference type="EMBL" id="MQS76232.1"/>
    </source>
</evidence>
<keyword evidence="2" id="KW-0812">Transmembrane</keyword>
<dbReference type="RefSeq" id="WP_153385625.1">
    <property type="nucleotide sequence ID" value="NZ_VDFO01000017.1"/>
</dbReference>
<feature type="region of interest" description="Disordered" evidence="1">
    <location>
        <begin position="391"/>
        <end position="425"/>
    </location>
</feature>
<protein>
    <recommendedName>
        <fullName evidence="7">Zinc-ribbon domain-containing protein</fullName>
    </recommendedName>
</protein>
<evidence type="ECO:0000313" key="5">
    <source>
        <dbReference type="Proteomes" id="UP000371423"/>
    </source>
</evidence>
<dbReference type="EMBL" id="VDFP01000013">
    <property type="protein sequence ID" value="MQS76232.1"/>
    <property type="molecule type" value="Genomic_DNA"/>
</dbReference>
<sequence>MKTLEYCPNCGTHLDKENQGGFCPNCGFNLKKYLEENADETVEEPEPTPAPNNPEAEKKVEPKEQAAENVQETPQESQPVEQRQQASQPTQSTPPAPKRKKGHGKIIALIILIIILIGGYFVGNMYYSQARQTQSLQDEVTSGTTSKMKDALINEDGDQFSTDQIGALKRLYSKSSSAIKDIEAQISENQSNNTFYIKQSGKYFLLYPKYKVVMKTKTLNIDTNINNPTFSIDGKSVAARSANGEYRIDDMSAGVYDLKVSSNKKSNQTKSKQISISTDNEETDISMNVQKPKKSKKTTKKADSDNEKSSEDSDNDSDSDIDSNDDSDSDSDEDSDVDDSSDDTSDDSSDDSIVGQYSGDPDLSLYSDGTYDLGDQTGTYKIVENNDGHVKIQYNRDGGGSITESYDYSDGELHSSKYDQSWYKD</sequence>